<dbReference type="Proteomes" id="UP000234847">
    <property type="component" value="Unassembled WGS sequence"/>
</dbReference>
<feature type="region of interest" description="Disordered" evidence="1">
    <location>
        <begin position="1"/>
        <end position="22"/>
    </location>
</feature>
<reference evidence="2 3" key="1">
    <citation type="submission" date="2017-12" db="EMBL/GenBank/DDBJ databases">
        <title>Phylogenetic diversity of female urinary microbiome.</title>
        <authorList>
            <person name="Thomas-White K."/>
            <person name="Wolfe A.J."/>
        </authorList>
    </citation>
    <scope>NUCLEOTIDE SEQUENCE [LARGE SCALE GENOMIC DNA]</scope>
    <source>
        <strain evidence="2 3">UMB0038</strain>
    </source>
</reference>
<dbReference type="EMBL" id="PKJT01000015">
    <property type="protein sequence ID" value="PKZ79815.1"/>
    <property type="molecule type" value="Genomic_DNA"/>
</dbReference>
<name>A0AAX0VHX5_MICLU</name>
<gene>
    <name evidence="2" type="ORF">CYJ95_10975</name>
</gene>
<comment type="caution">
    <text evidence="2">The sequence shown here is derived from an EMBL/GenBank/DDBJ whole genome shotgun (WGS) entry which is preliminary data.</text>
</comment>
<accession>A0AAX0VHX5</accession>
<organism evidence="2 3">
    <name type="scientific">Micrococcus luteus</name>
    <name type="common">Micrococcus lysodeikticus</name>
    <dbReference type="NCBI Taxonomy" id="1270"/>
    <lineage>
        <taxon>Bacteria</taxon>
        <taxon>Bacillati</taxon>
        <taxon>Actinomycetota</taxon>
        <taxon>Actinomycetes</taxon>
        <taxon>Micrococcales</taxon>
        <taxon>Micrococcaceae</taxon>
        <taxon>Micrococcus</taxon>
    </lineage>
</organism>
<feature type="region of interest" description="Disordered" evidence="1">
    <location>
        <begin position="94"/>
        <end position="116"/>
    </location>
</feature>
<proteinExistence type="predicted"/>
<protein>
    <submittedName>
        <fullName evidence="2">Uncharacterized protein</fullName>
    </submittedName>
</protein>
<evidence type="ECO:0000313" key="3">
    <source>
        <dbReference type="Proteomes" id="UP000234847"/>
    </source>
</evidence>
<evidence type="ECO:0000256" key="1">
    <source>
        <dbReference type="SAM" id="MobiDB-lite"/>
    </source>
</evidence>
<dbReference type="AlphaFoldDB" id="A0AAX0VHX5"/>
<dbReference type="RefSeq" id="WP_051050192.1">
    <property type="nucleotide sequence ID" value="NZ_JAMAXS010000012.1"/>
</dbReference>
<evidence type="ECO:0000313" key="2">
    <source>
        <dbReference type="EMBL" id="PKZ79815.1"/>
    </source>
</evidence>
<sequence length="185" mass="20074">MLRPRYKRSWGEPASRSGSAEPVPVVLPLVAITIAEDGRMTVTVDGAPFEPEPFAPPWRREDFARVLDQLTDLRRSPVRVEVREADGTVFTDIITPSRRRRTEPDPEPASEEPARRPAAELVALHGEGFVPGEDVAIAVVIAHGDAAPDGTMRGLVEAHQLAGTPTREVILLGRVSGTLTIGHPE</sequence>